<organism evidence="2 3">
    <name type="scientific">Sphaeroforma arctica JP610</name>
    <dbReference type="NCBI Taxonomy" id="667725"/>
    <lineage>
        <taxon>Eukaryota</taxon>
        <taxon>Ichthyosporea</taxon>
        <taxon>Ichthyophonida</taxon>
        <taxon>Sphaeroforma</taxon>
    </lineage>
</organism>
<dbReference type="AlphaFoldDB" id="A0A0L0GGB1"/>
<dbReference type="GeneID" id="25901037"/>
<accession>A0A0L0GGB1</accession>
<feature type="region of interest" description="Disordered" evidence="1">
    <location>
        <begin position="64"/>
        <end position="105"/>
    </location>
</feature>
<dbReference type="EMBL" id="KQ241613">
    <property type="protein sequence ID" value="KNC87343.1"/>
    <property type="molecule type" value="Genomic_DNA"/>
</dbReference>
<name>A0A0L0GGB1_9EUKA</name>
<evidence type="ECO:0000313" key="2">
    <source>
        <dbReference type="EMBL" id="KNC87343.1"/>
    </source>
</evidence>
<reference evidence="2 3" key="1">
    <citation type="submission" date="2011-02" db="EMBL/GenBank/DDBJ databases">
        <title>The Genome Sequence of Sphaeroforma arctica JP610.</title>
        <authorList>
            <consortium name="The Broad Institute Genome Sequencing Platform"/>
            <person name="Russ C."/>
            <person name="Cuomo C."/>
            <person name="Young S.K."/>
            <person name="Zeng Q."/>
            <person name="Gargeya S."/>
            <person name="Alvarado L."/>
            <person name="Berlin A."/>
            <person name="Chapman S.B."/>
            <person name="Chen Z."/>
            <person name="Freedman E."/>
            <person name="Gellesch M."/>
            <person name="Goldberg J."/>
            <person name="Griggs A."/>
            <person name="Gujja S."/>
            <person name="Heilman E."/>
            <person name="Heiman D."/>
            <person name="Howarth C."/>
            <person name="Mehta T."/>
            <person name="Neiman D."/>
            <person name="Pearson M."/>
            <person name="Roberts A."/>
            <person name="Saif S."/>
            <person name="Shea T."/>
            <person name="Shenoy N."/>
            <person name="Sisk P."/>
            <person name="Stolte C."/>
            <person name="Sykes S."/>
            <person name="White J."/>
            <person name="Yandava C."/>
            <person name="Burger G."/>
            <person name="Gray M.W."/>
            <person name="Holland P.W.H."/>
            <person name="King N."/>
            <person name="Lang F.B.F."/>
            <person name="Roger A.J."/>
            <person name="Ruiz-Trillo I."/>
            <person name="Haas B."/>
            <person name="Nusbaum C."/>
            <person name="Birren B."/>
        </authorList>
    </citation>
    <scope>NUCLEOTIDE SEQUENCE [LARGE SCALE GENOMIC DNA]</scope>
    <source>
        <strain evidence="2 3">JP610</strain>
    </source>
</reference>
<dbReference type="RefSeq" id="XP_014161244.1">
    <property type="nucleotide sequence ID" value="XM_014305769.1"/>
</dbReference>
<proteinExistence type="predicted"/>
<sequence>MQRKAYELEDRMRTYLGELLARLSHSNKEITISQLLTTLEDVPDSSALRTCLSAIQPRMKLIDQRKGADRTVKDEPEIRRRTSGRVSKRISGLQPQNAPRSNTRRIGSHRVSGIVPSSAKYATDSTTRRRPSIAIHTSSHDEVDPSGTGRKRVRNKKRETIHVSMELEDGNELVLPELASEMEEVKSQMNKAQIAETVEKMKEMQAYFATMVAQLQTSDL</sequence>
<protein>
    <submittedName>
        <fullName evidence="2">Uncharacterized protein</fullName>
    </submittedName>
</protein>
<keyword evidence="3" id="KW-1185">Reference proteome</keyword>
<feature type="compositionally biased region" description="Basic and acidic residues" evidence="1">
    <location>
        <begin position="64"/>
        <end position="80"/>
    </location>
</feature>
<evidence type="ECO:0000313" key="3">
    <source>
        <dbReference type="Proteomes" id="UP000054560"/>
    </source>
</evidence>
<dbReference type="Proteomes" id="UP000054560">
    <property type="component" value="Unassembled WGS sequence"/>
</dbReference>
<gene>
    <name evidence="2" type="ORF">SARC_00533</name>
</gene>
<evidence type="ECO:0000256" key="1">
    <source>
        <dbReference type="SAM" id="MobiDB-lite"/>
    </source>
</evidence>